<evidence type="ECO:0000313" key="1">
    <source>
        <dbReference type="EMBL" id="BCS86860.1"/>
    </source>
</evidence>
<organism evidence="1 2">
    <name type="scientific">Pseudodesulfovibrio sediminis</name>
    <dbReference type="NCBI Taxonomy" id="2810563"/>
    <lineage>
        <taxon>Bacteria</taxon>
        <taxon>Pseudomonadati</taxon>
        <taxon>Thermodesulfobacteriota</taxon>
        <taxon>Desulfovibrionia</taxon>
        <taxon>Desulfovibrionales</taxon>
        <taxon>Desulfovibrionaceae</taxon>
    </lineage>
</organism>
<proteinExistence type="predicted"/>
<dbReference type="Proteomes" id="UP001053296">
    <property type="component" value="Chromosome"/>
</dbReference>
<evidence type="ECO:0008006" key="3">
    <source>
        <dbReference type="Google" id="ProtNLM"/>
    </source>
</evidence>
<name>A0ABM7P256_9BACT</name>
<evidence type="ECO:0000313" key="2">
    <source>
        <dbReference type="Proteomes" id="UP001053296"/>
    </source>
</evidence>
<dbReference type="RefSeq" id="WP_229592514.1">
    <property type="nucleotide sequence ID" value="NZ_AP024485.1"/>
</dbReference>
<reference evidence="1" key="1">
    <citation type="journal article" date="2022" name="Arch. Microbiol.">
        <title>Pseudodesulfovibrio sediminis sp. nov., a mesophilic and neutrophilic sulfate-reducing bacterium isolated from sediment of a brackish lake.</title>
        <authorList>
            <person name="Takahashi A."/>
            <person name="Kojima H."/>
            <person name="Watanabe M."/>
            <person name="Fukui M."/>
        </authorList>
    </citation>
    <scope>NUCLEOTIDE SEQUENCE</scope>
    <source>
        <strain evidence="1">SF6</strain>
    </source>
</reference>
<gene>
    <name evidence="1" type="ORF">PSDVSF_01020</name>
</gene>
<sequence length="71" mass="8301">MALFRNKKNGNLYITLDTVTNATNTQDDQEMILYKPVESERLFCREQEEFHQKFIPVNTDKIIELLGPLGQ</sequence>
<dbReference type="EMBL" id="AP024485">
    <property type="protein sequence ID" value="BCS86860.1"/>
    <property type="molecule type" value="Genomic_DNA"/>
</dbReference>
<accession>A0ABM7P256</accession>
<keyword evidence="2" id="KW-1185">Reference proteome</keyword>
<protein>
    <recommendedName>
        <fullName evidence="3">DUF1653 domain-containing protein</fullName>
    </recommendedName>
</protein>